<keyword evidence="2" id="KW-0812">Transmembrane</keyword>
<dbReference type="RefSeq" id="XP_062658569.1">
    <property type="nucleotide sequence ID" value="XM_062807621.1"/>
</dbReference>
<reference evidence="3" key="1">
    <citation type="journal article" date="2023" name="Mol. Phylogenet. Evol.">
        <title>Genome-scale phylogeny and comparative genomics of the fungal order Sordariales.</title>
        <authorList>
            <person name="Hensen N."/>
            <person name="Bonometti L."/>
            <person name="Westerberg I."/>
            <person name="Brannstrom I.O."/>
            <person name="Guillou S."/>
            <person name="Cros-Aarteil S."/>
            <person name="Calhoun S."/>
            <person name="Haridas S."/>
            <person name="Kuo A."/>
            <person name="Mondo S."/>
            <person name="Pangilinan J."/>
            <person name="Riley R."/>
            <person name="LaButti K."/>
            <person name="Andreopoulos B."/>
            <person name="Lipzen A."/>
            <person name="Chen C."/>
            <person name="Yan M."/>
            <person name="Daum C."/>
            <person name="Ng V."/>
            <person name="Clum A."/>
            <person name="Steindorff A."/>
            <person name="Ohm R.A."/>
            <person name="Martin F."/>
            <person name="Silar P."/>
            <person name="Natvig D.O."/>
            <person name="Lalanne C."/>
            <person name="Gautier V."/>
            <person name="Ament-Velasquez S.L."/>
            <person name="Kruys A."/>
            <person name="Hutchinson M.I."/>
            <person name="Powell A.J."/>
            <person name="Barry K."/>
            <person name="Miller A.N."/>
            <person name="Grigoriev I.V."/>
            <person name="Debuchy R."/>
            <person name="Gladieux P."/>
            <person name="Hiltunen Thoren M."/>
            <person name="Johannesson H."/>
        </authorList>
    </citation>
    <scope>NUCLEOTIDE SEQUENCE</scope>
    <source>
        <strain evidence="3">CBS 168.71</strain>
    </source>
</reference>
<organism evidence="3 4">
    <name type="scientific">Chaetomium fimeti</name>
    <dbReference type="NCBI Taxonomy" id="1854472"/>
    <lineage>
        <taxon>Eukaryota</taxon>
        <taxon>Fungi</taxon>
        <taxon>Dikarya</taxon>
        <taxon>Ascomycota</taxon>
        <taxon>Pezizomycotina</taxon>
        <taxon>Sordariomycetes</taxon>
        <taxon>Sordariomycetidae</taxon>
        <taxon>Sordariales</taxon>
        <taxon>Chaetomiaceae</taxon>
        <taxon>Chaetomium</taxon>
    </lineage>
</organism>
<feature type="transmembrane region" description="Helical" evidence="2">
    <location>
        <begin position="101"/>
        <end position="121"/>
    </location>
</feature>
<dbReference type="EMBL" id="JAUEPN010000005">
    <property type="protein sequence ID" value="KAK3295055.1"/>
    <property type="molecule type" value="Genomic_DNA"/>
</dbReference>
<feature type="compositionally biased region" description="Pro residues" evidence="1">
    <location>
        <begin position="1"/>
        <end position="24"/>
    </location>
</feature>
<evidence type="ECO:0000256" key="1">
    <source>
        <dbReference type="SAM" id="MobiDB-lite"/>
    </source>
</evidence>
<reference evidence="3" key="2">
    <citation type="submission" date="2023-06" db="EMBL/GenBank/DDBJ databases">
        <authorList>
            <consortium name="Lawrence Berkeley National Laboratory"/>
            <person name="Haridas S."/>
            <person name="Hensen N."/>
            <person name="Bonometti L."/>
            <person name="Westerberg I."/>
            <person name="Brannstrom I.O."/>
            <person name="Guillou S."/>
            <person name="Cros-Aarteil S."/>
            <person name="Calhoun S."/>
            <person name="Kuo A."/>
            <person name="Mondo S."/>
            <person name="Pangilinan J."/>
            <person name="Riley R."/>
            <person name="Labutti K."/>
            <person name="Andreopoulos B."/>
            <person name="Lipzen A."/>
            <person name="Chen C."/>
            <person name="Yanf M."/>
            <person name="Daum C."/>
            <person name="Ng V."/>
            <person name="Clum A."/>
            <person name="Steindorff A."/>
            <person name="Ohm R."/>
            <person name="Martin F."/>
            <person name="Silar P."/>
            <person name="Natvig D."/>
            <person name="Lalanne C."/>
            <person name="Gautier V."/>
            <person name="Ament-Velasquez S.L."/>
            <person name="Kruys A."/>
            <person name="Hutchinson M.I."/>
            <person name="Powell A.J."/>
            <person name="Barry K."/>
            <person name="Miller A.N."/>
            <person name="Grigoriev I.V."/>
            <person name="Debuchy R."/>
            <person name="Gladieux P."/>
            <person name="Thoren M.H."/>
            <person name="Johannesson H."/>
        </authorList>
    </citation>
    <scope>NUCLEOTIDE SEQUENCE</scope>
    <source>
        <strain evidence="3">CBS 168.71</strain>
    </source>
</reference>
<evidence type="ECO:0000313" key="3">
    <source>
        <dbReference type="EMBL" id="KAK3295055.1"/>
    </source>
</evidence>
<sequence>MDILPPPNHPQTRPPQKPTPPNPTPSDTTTTTNPNPPKPPPKPKKPPIITLIALYIAGGWSLDMAQLIISALQLSTGPIADTDPDIYLTLPPYAATLQRLAVAWTSVGLVAHIVLGFRVAGLEDDHDAGQGRGRGKLVTGGWVPWSVLSLAVWGVYVGMQTGEGGQRVWGETAECREVRPTLSQCDLLWATWAVGWVYV</sequence>
<name>A0AAE0LRX4_9PEZI</name>
<keyword evidence="2" id="KW-1133">Transmembrane helix</keyword>
<dbReference type="GeneID" id="87844569"/>
<accession>A0AAE0LRX4</accession>
<keyword evidence="4" id="KW-1185">Reference proteome</keyword>
<comment type="caution">
    <text evidence="3">The sequence shown here is derived from an EMBL/GenBank/DDBJ whole genome shotgun (WGS) entry which is preliminary data.</text>
</comment>
<protein>
    <submittedName>
        <fullName evidence="3">Uncharacterized protein</fullName>
    </submittedName>
</protein>
<keyword evidence="2" id="KW-0472">Membrane</keyword>
<dbReference type="Proteomes" id="UP001278766">
    <property type="component" value="Unassembled WGS sequence"/>
</dbReference>
<feature type="transmembrane region" description="Helical" evidence="2">
    <location>
        <begin position="48"/>
        <end position="69"/>
    </location>
</feature>
<gene>
    <name evidence="3" type="ORF">B0H64DRAFT_464299</name>
</gene>
<feature type="transmembrane region" description="Helical" evidence="2">
    <location>
        <begin position="142"/>
        <end position="159"/>
    </location>
</feature>
<evidence type="ECO:0000313" key="4">
    <source>
        <dbReference type="Proteomes" id="UP001278766"/>
    </source>
</evidence>
<evidence type="ECO:0000256" key="2">
    <source>
        <dbReference type="SAM" id="Phobius"/>
    </source>
</evidence>
<proteinExistence type="predicted"/>
<dbReference type="AlphaFoldDB" id="A0AAE0LRX4"/>
<feature type="region of interest" description="Disordered" evidence="1">
    <location>
        <begin position="1"/>
        <end position="45"/>
    </location>
</feature>